<dbReference type="GO" id="GO:0008168">
    <property type="term" value="F:methyltransferase activity"/>
    <property type="evidence" value="ECO:0007669"/>
    <property type="project" value="UniProtKB-KW"/>
</dbReference>
<accession>A0A1Q9AK74</accession>
<dbReference type="InterPro" id="IPR041698">
    <property type="entry name" value="Methyltransf_25"/>
</dbReference>
<dbReference type="OrthoDB" id="7273451at2"/>
<organism evidence="2 3">
    <name type="scientific">Xaviernesmea rhizosphaerae</name>
    <dbReference type="NCBI Taxonomy" id="1672749"/>
    <lineage>
        <taxon>Bacteria</taxon>
        <taxon>Pseudomonadati</taxon>
        <taxon>Pseudomonadota</taxon>
        <taxon>Alphaproteobacteria</taxon>
        <taxon>Hyphomicrobiales</taxon>
        <taxon>Rhizobiaceae</taxon>
        <taxon>Rhizobium/Agrobacterium group</taxon>
        <taxon>Xaviernesmea</taxon>
    </lineage>
</organism>
<reference evidence="2 3" key="1">
    <citation type="submission" date="2016-09" db="EMBL/GenBank/DDBJ databases">
        <title>Rhizobium sp. nov., a novel species isolated from the rice rhizosphere.</title>
        <authorList>
            <person name="Zhao J."/>
            <person name="Zhang X."/>
        </authorList>
    </citation>
    <scope>NUCLEOTIDE SEQUENCE [LARGE SCALE GENOMIC DNA]</scope>
    <source>
        <strain evidence="2 3">MH17</strain>
    </source>
</reference>
<dbReference type="Proteomes" id="UP000186143">
    <property type="component" value="Unassembled WGS sequence"/>
</dbReference>
<dbReference type="GO" id="GO:0032259">
    <property type="term" value="P:methylation"/>
    <property type="evidence" value="ECO:0007669"/>
    <property type="project" value="UniProtKB-KW"/>
</dbReference>
<sequence length="273" mass="29847">MSGFDKDWLALREPADRAARAKPMVEALRRHLRQERAPVIIDIGCGTGSTWRSLSPDFPAQTRWRLLDHDPLLLAEAARRIGETGTVSLHEFDLNQAESLALDGVSMVTASALFDLCSDAFCARFACLLAARGVGLYAALNYDGRMEWSIAHPLDRQVVEDFNRHQRIDKGLGPALGPEATAYLVRQFEALGYRTEVESSPWELGPDEAALQAALLKGLEQPLGEIGSLTSSDIRTWLDFRLAAVGKAGSRCVVGHADFLALPGALPDTLPRE</sequence>
<keyword evidence="2" id="KW-0489">Methyltransferase</keyword>
<proteinExistence type="predicted"/>
<evidence type="ECO:0000313" key="2">
    <source>
        <dbReference type="EMBL" id="OLP55676.1"/>
    </source>
</evidence>
<dbReference type="Gene3D" id="3.40.50.150">
    <property type="entry name" value="Vaccinia Virus protein VP39"/>
    <property type="match status" value="1"/>
</dbReference>
<feature type="domain" description="Methyltransferase" evidence="1">
    <location>
        <begin position="40"/>
        <end position="124"/>
    </location>
</feature>
<dbReference type="AlphaFoldDB" id="A0A1Q9AK74"/>
<protein>
    <submittedName>
        <fullName evidence="2">Methyltransferase type 11</fullName>
    </submittedName>
</protein>
<keyword evidence="2" id="KW-0808">Transferase</keyword>
<comment type="caution">
    <text evidence="2">The sequence shown here is derived from an EMBL/GenBank/DDBJ whole genome shotgun (WGS) entry which is preliminary data.</text>
</comment>
<gene>
    <name evidence="2" type="ORF">BJF92_08390</name>
</gene>
<dbReference type="STRING" id="1672749.BJF92_08390"/>
<evidence type="ECO:0000259" key="1">
    <source>
        <dbReference type="Pfam" id="PF13649"/>
    </source>
</evidence>
<dbReference type="SUPFAM" id="SSF53335">
    <property type="entry name" value="S-adenosyl-L-methionine-dependent methyltransferases"/>
    <property type="match status" value="1"/>
</dbReference>
<evidence type="ECO:0000313" key="3">
    <source>
        <dbReference type="Proteomes" id="UP000186143"/>
    </source>
</evidence>
<dbReference type="Pfam" id="PF13649">
    <property type="entry name" value="Methyltransf_25"/>
    <property type="match status" value="1"/>
</dbReference>
<name>A0A1Q9AK74_9HYPH</name>
<dbReference type="InterPro" id="IPR029063">
    <property type="entry name" value="SAM-dependent_MTases_sf"/>
</dbReference>
<dbReference type="EMBL" id="MKIO01000027">
    <property type="protein sequence ID" value="OLP55676.1"/>
    <property type="molecule type" value="Genomic_DNA"/>
</dbReference>